<evidence type="ECO:0000256" key="1">
    <source>
        <dbReference type="ARBA" id="ARBA00000109"/>
    </source>
</evidence>
<feature type="domain" description="DRBM" evidence="9">
    <location>
        <begin position="165"/>
        <end position="234"/>
    </location>
</feature>
<keyword evidence="6 8" id="KW-0378">Hydrolase</keyword>
<dbReference type="SMART" id="SM00535">
    <property type="entry name" value="RIBOc"/>
    <property type="match status" value="1"/>
</dbReference>
<dbReference type="SUPFAM" id="SSF54768">
    <property type="entry name" value="dsRNA-binding domain-like"/>
    <property type="match status" value="1"/>
</dbReference>
<dbReference type="PANTHER" id="PTHR11207:SF0">
    <property type="entry name" value="RIBONUCLEASE 3"/>
    <property type="match status" value="1"/>
</dbReference>
<comment type="similarity">
    <text evidence="2">Belongs to the ribonuclease III family.</text>
</comment>
<dbReference type="SMART" id="SM00358">
    <property type="entry name" value="DSRM"/>
    <property type="match status" value="1"/>
</dbReference>
<dbReference type="Proteomes" id="UP001266099">
    <property type="component" value="Unassembled WGS sequence"/>
</dbReference>
<dbReference type="CDD" id="cd00593">
    <property type="entry name" value="RIBOc"/>
    <property type="match status" value="1"/>
</dbReference>
<evidence type="ECO:0000259" key="9">
    <source>
        <dbReference type="PROSITE" id="PS50137"/>
    </source>
</evidence>
<dbReference type="Gene3D" id="1.10.1520.10">
    <property type="entry name" value="Ribonuclease III domain"/>
    <property type="match status" value="1"/>
</dbReference>
<dbReference type="NCBIfam" id="TIGR02191">
    <property type="entry name" value="RNaseIII"/>
    <property type="match status" value="1"/>
</dbReference>
<evidence type="ECO:0000259" key="10">
    <source>
        <dbReference type="PROSITE" id="PS50142"/>
    </source>
</evidence>
<evidence type="ECO:0000256" key="3">
    <source>
        <dbReference type="ARBA" id="ARBA00022664"/>
    </source>
</evidence>
<comment type="subunit">
    <text evidence="8">Homodimer.</text>
</comment>
<organism evidence="11 12">
    <name type="scientific">Arcanobacterium hippocoleae</name>
    <dbReference type="NCBI Taxonomy" id="149017"/>
    <lineage>
        <taxon>Bacteria</taxon>
        <taxon>Bacillati</taxon>
        <taxon>Actinomycetota</taxon>
        <taxon>Actinomycetes</taxon>
        <taxon>Actinomycetales</taxon>
        <taxon>Actinomycetaceae</taxon>
        <taxon>Arcanobacterium</taxon>
    </lineage>
</organism>
<name>A0ABU1T426_9ACTO</name>
<keyword evidence="8" id="KW-0460">Magnesium</keyword>
<evidence type="ECO:0000256" key="2">
    <source>
        <dbReference type="ARBA" id="ARBA00010183"/>
    </source>
</evidence>
<keyword evidence="7 8" id="KW-0694">RNA-binding</keyword>
<evidence type="ECO:0000256" key="5">
    <source>
        <dbReference type="ARBA" id="ARBA00022759"/>
    </source>
</evidence>
<keyword evidence="3 8" id="KW-0507">mRNA processing</keyword>
<keyword evidence="8" id="KW-0819">tRNA processing</keyword>
<feature type="binding site" evidence="8">
    <location>
        <position position="51"/>
    </location>
    <ligand>
        <name>Mg(2+)</name>
        <dbReference type="ChEBI" id="CHEBI:18420"/>
    </ligand>
</feature>
<evidence type="ECO:0000256" key="7">
    <source>
        <dbReference type="ARBA" id="ARBA00022884"/>
    </source>
</evidence>
<dbReference type="RefSeq" id="WP_309957370.1">
    <property type="nucleotide sequence ID" value="NZ_JAVDUJ010000001.1"/>
</dbReference>
<feature type="binding site" evidence="8">
    <location>
        <position position="124"/>
    </location>
    <ligand>
        <name>Mg(2+)</name>
        <dbReference type="ChEBI" id="CHEBI:18420"/>
    </ligand>
</feature>
<comment type="catalytic activity">
    <reaction evidence="1 8">
        <text>Endonucleolytic cleavage to 5'-phosphomonoester.</text>
        <dbReference type="EC" id="3.1.26.3"/>
    </reaction>
</comment>
<dbReference type="InterPro" id="IPR000999">
    <property type="entry name" value="RNase_III_dom"/>
</dbReference>
<sequence length="234" mass="25506">MQIHKNAEPTGKYANLLAAWGKEIPLAGLEHALTHRSWAYEHDAKHNERLEFLGDSVLGIITVEEIFRTFPDSDEGTMSKIKAASVSEAALAIVARELELGKYIRLGKGEAASGGANKDSILSDTVEALIAVTYLYYGIDVTREIVLRFIRPRIESALQHGPALDWRTSFEELARAKGISGDLTYQLHGSGPDHARVYTAEVFLGGRSFGSGSASSQKNAKLAACKTAYENLNQ</sequence>
<reference evidence="11 12" key="1">
    <citation type="submission" date="2023-07" db="EMBL/GenBank/DDBJ databases">
        <title>Sequencing the genomes of 1000 actinobacteria strains.</title>
        <authorList>
            <person name="Klenk H.-P."/>
        </authorList>
    </citation>
    <scope>NUCLEOTIDE SEQUENCE [LARGE SCALE GENOMIC DNA]</scope>
    <source>
        <strain evidence="11 12">DSM 15539</strain>
    </source>
</reference>
<dbReference type="InterPro" id="IPR036389">
    <property type="entry name" value="RNase_III_sf"/>
</dbReference>
<dbReference type="PROSITE" id="PS00517">
    <property type="entry name" value="RNASE_3_1"/>
    <property type="match status" value="1"/>
</dbReference>
<dbReference type="HAMAP" id="MF_00104">
    <property type="entry name" value="RNase_III"/>
    <property type="match status" value="1"/>
</dbReference>
<feature type="active site" evidence="8">
    <location>
        <position position="55"/>
    </location>
</feature>
<evidence type="ECO:0000256" key="4">
    <source>
        <dbReference type="ARBA" id="ARBA00022722"/>
    </source>
</evidence>
<comment type="cofactor">
    <cofactor evidence="8">
        <name>Mg(2+)</name>
        <dbReference type="ChEBI" id="CHEBI:18420"/>
    </cofactor>
</comment>
<comment type="caution">
    <text evidence="11">The sequence shown here is derived from an EMBL/GenBank/DDBJ whole genome shotgun (WGS) entry which is preliminary data.</text>
</comment>
<dbReference type="EMBL" id="JAVDUJ010000001">
    <property type="protein sequence ID" value="MDR6940128.1"/>
    <property type="molecule type" value="Genomic_DNA"/>
</dbReference>
<feature type="domain" description="RNase III" evidence="10">
    <location>
        <begin position="29"/>
        <end position="138"/>
    </location>
</feature>
<dbReference type="Pfam" id="PF00035">
    <property type="entry name" value="dsrm"/>
    <property type="match status" value="1"/>
</dbReference>
<evidence type="ECO:0000313" key="11">
    <source>
        <dbReference type="EMBL" id="MDR6940128.1"/>
    </source>
</evidence>
<keyword evidence="4 8" id="KW-0540">Nuclease</keyword>
<dbReference type="EC" id="3.1.26.3" evidence="8"/>
<evidence type="ECO:0000256" key="8">
    <source>
        <dbReference type="HAMAP-Rule" id="MF_00104"/>
    </source>
</evidence>
<gene>
    <name evidence="8" type="primary">rnc</name>
    <name evidence="11" type="ORF">J2S36_001671</name>
</gene>
<dbReference type="Pfam" id="PF14622">
    <property type="entry name" value="Ribonucleas_3_3"/>
    <property type="match status" value="1"/>
</dbReference>
<proteinExistence type="inferred from homology"/>
<feature type="active site" evidence="8">
    <location>
        <position position="127"/>
    </location>
</feature>
<dbReference type="Gene3D" id="3.30.160.20">
    <property type="match status" value="1"/>
</dbReference>
<protein>
    <recommendedName>
        <fullName evidence="8">Ribonuclease 3</fullName>
        <ecNumber evidence="8">3.1.26.3</ecNumber>
    </recommendedName>
    <alternativeName>
        <fullName evidence="8">Ribonuclease III</fullName>
        <shortName evidence="8">RNase III</shortName>
    </alternativeName>
</protein>
<keyword evidence="5 8" id="KW-0255">Endonuclease</keyword>
<keyword evidence="8" id="KW-0963">Cytoplasm</keyword>
<evidence type="ECO:0000256" key="6">
    <source>
        <dbReference type="ARBA" id="ARBA00022801"/>
    </source>
</evidence>
<dbReference type="InterPro" id="IPR014720">
    <property type="entry name" value="dsRBD_dom"/>
</dbReference>
<keyword evidence="8" id="KW-0699">rRNA-binding</keyword>
<feature type="binding site" evidence="8">
    <location>
        <position position="127"/>
    </location>
    <ligand>
        <name>Mg(2+)</name>
        <dbReference type="ChEBI" id="CHEBI:18420"/>
    </ligand>
</feature>
<dbReference type="PROSITE" id="PS50137">
    <property type="entry name" value="DS_RBD"/>
    <property type="match status" value="1"/>
</dbReference>
<keyword evidence="12" id="KW-1185">Reference proteome</keyword>
<keyword evidence="8" id="KW-0698">rRNA processing</keyword>
<dbReference type="PANTHER" id="PTHR11207">
    <property type="entry name" value="RIBONUCLEASE III"/>
    <property type="match status" value="1"/>
</dbReference>
<dbReference type="CDD" id="cd10845">
    <property type="entry name" value="DSRM_RNAse_III_family"/>
    <property type="match status" value="1"/>
</dbReference>
<comment type="subcellular location">
    <subcellularLocation>
        <location evidence="8">Cytoplasm</location>
    </subcellularLocation>
</comment>
<evidence type="ECO:0000313" key="12">
    <source>
        <dbReference type="Proteomes" id="UP001266099"/>
    </source>
</evidence>
<dbReference type="InterPro" id="IPR011907">
    <property type="entry name" value="RNase_III"/>
</dbReference>
<dbReference type="SUPFAM" id="SSF69065">
    <property type="entry name" value="RNase III domain-like"/>
    <property type="match status" value="1"/>
</dbReference>
<accession>A0ABU1T426</accession>
<dbReference type="GO" id="GO:0004525">
    <property type="term" value="F:ribonuclease III activity"/>
    <property type="evidence" value="ECO:0007669"/>
    <property type="project" value="UniProtKB-EC"/>
</dbReference>
<comment type="function">
    <text evidence="8">Digests double-stranded RNA. Involved in the processing of primary rRNA transcript to yield the immediate precursors to the large and small rRNAs (23S and 16S). Processes some mRNAs, and tRNAs when they are encoded in the rRNA operon. Processes pre-crRNA and tracrRNA of type II CRISPR loci if present in the organism.</text>
</comment>
<dbReference type="PROSITE" id="PS50142">
    <property type="entry name" value="RNASE_3_2"/>
    <property type="match status" value="1"/>
</dbReference>
<keyword evidence="8" id="KW-0479">Metal-binding</keyword>